<evidence type="ECO:0000313" key="2">
    <source>
        <dbReference type="EMBL" id="ARW66523.1"/>
    </source>
</evidence>
<dbReference type="EMBL" id="MF101442">
    <property type="protein sequence ID" value="ARW66523.1"/>
    <property type="molecule type" value="Genomic_DNA"/>
</dbReference>
<reference evidence="2" key="1">
    <citation type="journal article" date="2017" name="J. Phycol.">
        <title>Analysis of chloroplast genomes and a supermatrix inform reclassification of the Rhodomelaceae (Rhodophyta).</title>
        <authorList>
            <person name="Diaz-Tapia P."/>
            <person name="Maggs C.A."/>
            <person name="West J.A."/>
            <person name="Verbruggen H."/>
        </authorList>
    </citation>
    <scope>NUCLEOTIDE SEQUENCE</scope>
    <source>
        <strain evidence="2">PD1024</strain>
    </source>
</reference>
<geneLocation type="chloroplast" evidence="2"/>
<gene>
    <name evidence="2" type="primary">upp</name>
</gene>
<sequence>MKLNIYIISHPIIKILSNSIIRNNKIIIKDSQQYKYLGFLLIYETMRKYINIKSIYIKKTNYVKTIYVTDPNKENYIFTNLIETYKIIGEITLLLPEIKVVNIDTKKKIEKIHLDLKNTNTNKEIIIFDTVLKSTWIIEIVKDLNKNKEICIENIKIACLACYNQILNKLGKEYPKLQIYTTEIIY</sequence>
<keyword evidence="2" id="KW-0808">Transferase</keyword>
<dbReference type="InterPro" id="IPR029057">
    <property type="entry name" value="PRTase-like"/>
</dbReference>
<keyword evidence="2" id="KW-0934">Plastid</keyword>
<dbReference type="RefSeq" id="YP_009397337.1">
    <property type="nucleotide sequence ID" value="NC_035286.1"/>
</dbReference>
<organism evidence="2">
    <name type="scientific">Thuretia quercifolia</name>
    <dbReference type="NCBI Taxonomy" id="189650"/>
    <lineage>
        <taxon>Eukaryota</taxon>
        <taxon>Rhodophyta</taxon>
        <taxon>Florideophyceae</taxon>
        <taxon>Rhodymeniophycidae</taxon>
        <taxon>Ceramiales</taxon>
        <taxon>Dasyaceae</taxon>
        <taxon>Thuretia</taxon>
    </lineage>
</organism>
<feature type="domain" description="Phosphoribosyltransferase" evidence="1">
    <location>
        <begin position="8"/>
        <end position="184"/>
    </location>
</feature>
<dbReference type="GeneID" id="33359680"/>
<protein>
    <submittedName>
        <fullName evidence="2">Uracil phosphoribosyltransferase</fullName>
    </submittedName>
</protein>
<name>A0A1Z1MKC8_9FLOR</name>
<dbReference type="Gene3D" id="3.40.50.2020">
    <property type="match status" value="1"/>
</dbReference>
<keyword evidence="2" id="KW-0150">Chloroplast</keyword>
<dbReference type="InterPro" id="IPR000836">
    <property type="entry name" value="PRTase_dom"/>
</dbReference>
<accession>A0A1Z1MKC8</accession>
<dbReference type="GO" id="GO:0016757">
    <property type="term" value="F:glycosyltransferase activity"/>
    <property type="evidence" value="ECO:0007669"/>
    <property type="project" value="UniProtKB-KW"/>
</dbReference>
<dbReference type="SUPFAM" id="SSF53271">
    <property type="entry name" value="PRTase-like"/>
    <property type="match status" value="1"/>
</dbReference>
<keyword evidence="2" id="KW-0328">Glycosyltransferase</keyword>
<proteinExistence type="predicted"/>
<evidence type="ECO:0000259" key="1">
    <source>
        <dbReference type="Pfam" id="PF14681"/>
    </source>
</evidence>
<dbReference type="AlphaFoldDB" id="A0A1Z1MKC8"/>
<dbReference type="Pfam" id="PF14681">
    <property type="entry name" value="UPRTase"/>
    <property type="match status" value="1"/>
</dbReference>